<dbReference type="InterPro" id="IPR013762">
    <property type="entry name" value="Integrase-like_cat_sf"/>
</dbReference>
<dbReference type="InterPro" id="IPR050090">
    <property type="entry name" value="Tyrosine_recombinase_XerCD"/>
</dbReference>
<evidence type="ECO:0000256" key="2">
    <source>
        <dbReference type="ARBA" id="ARBA00010450"/>
    </source>
</evidence>
<dbReference type="SUPFAM" id="SSF47823">
    <property type="entry name" value="lambda integrase-like, N-terminal domain"/>
    <property type="match status" value="1"/>
</dbReference>
<dbReference type="NCBIfam" id="NF040815">
    <property type="entry name" value="recomb_XerA_Arch"/>
    <property type="match status" value="1"/>
</dbReference>
<dbReference type="InterPro" id="IPR002104">
    <property type="entry name" value="Integrase_catalytic"/>
</dbReference>
<evidence type="ECO:0000256" key="6">
    <source>
        <dbReference type="ARBA" id="ARBA00022829"/>
    </source>
</evidence>
<comment type="similarity">
    <text evidence="2 11">Belongs to the 'phage' integrase family. XerD subfamily.</text>
</comment>
<dbReference type="SUPFAM" id="SSF56349">
    <property type="entry name" value="DNA breaking-rejoining enzymes"/>
    <property type="match status" value="1"/>
</dbReference>
<evidence type="ECO:0000256" key="8">
    <source>
        <dbReference type="ARBA" id="ARBA00023125"/>
    </source>
</evidence>
<evidence type="ECO:0000256" key="10">
    <source>
        <dbReference type="ARBA" id="ARBA00023306"/>
    </source>
</evidence>
<dbReference type="HAMAP" id="MF_01807">
    <property type="entry name" value="Recomb_XerD"/>
    <property type="match status" value="1"/>
</dbReference>
<dbReference type="Gene3D" id="1.10.443.10">
    <property type="entry name" value="Intergrase catalytic core"/>
    <property type="match status" value="1"/>
</dbReference>
<sequence length="309" mass="35635">MSADRRCTAVTVAAEDEQQIDLWLDSLWLEKGLSDNSIASYRRDLRQYAHWLSSRGEHLLQAGRNSLQQYLNWRLQQQLRSSSTSRLLSCLRGFYRYQLREARIVEDPTLNLDNPRMGRPLPKTLTEQDVESLLAAPDVSEPLGLRDRTMLELLYATGLRVTELISLQLEQINSRLGVIRVVGKGDKERLVPVGDEALHWVGRYLDQARPLLTDNPREETLFVSRRGQAMTRQTFWYRVRRYAIESGIDKPLSPHVLRHAFATHLLNHGADLRVVQMLLGHSDLSTTQIYTHVASHRLQQLHQTHHPRG</sequence>
<dbReference type="PROSITE" id="PS51900">
    <property type="entry name" value="CB"/>
    <property type="match status" value="1"/>
</dbReference>
<keyword evidence="9 11" id="KW-0233">DNA recombination</keyword>
<keyword evidence="8 11" id="KW-0238">DNA-binding</keyword>
<evidence type="ECO:0000256" key="7">
    <source>
        <dbReference type="ARBA" id="ARBA00022908"/>
    </source>
</evidence>
<feature type="active site" evidence="11">
    <location>
        <position position="160"/>
    </location>
</feature>
<evidence type="ECO:0000313" key="14">
    <source>
        <dbReference type="EMBL" id="SEA14243.1"/>
    </source>
</evidence>
<keyword evidence="7 11" id="KW-0229">DNA integration</keyword>
<dbReference type="GO" id="GO:0006313">
    <property type="term" value="P:DNA transposition"/>
    <property type="evidence" value="ECO:0007669"/>
    <property type="project" value="UniProtKB-UniRule"/>
</dbReference>
<evidence type="ECO:0000256" key="9">
    <source>
        <dbReference type="ARBA" id="ARBA00023172"/>
    </source>
</evidence>
<keyword evidence="5 11" id="KW-0132">Cell division</keyword>
<accession>A0A1H3YRT2</accession>
<comment type="function">
    <text evidence="11">Site-specific tyrosine recombinase, which acts by catalyzing the cutting and rejoining of the recombining DNA molecules. The XerC-XerD complex is essential to convert dimers of the bacterial chromosome into monomers to permit their segregation at cell division. It also contributes to the segregational stability of plasmids.</text>
</comment>
<feature type="active site" evidence="11">
    <location>
        <position position="184"/>
    </location>
</feature>
<feature type="active site" description="O-(3'-phospho-DNA)-tyrosine intermediate" evidence="11">
    <location>
        <position position="290"/>
    </location>
</feature>
<dbReference type="STRING" id="1122198.SAMN02745729_101573"/>
<proteinExistence type="inferred from homology"/>
<evidence type="ECO:0000256" key="11">
    <source>
        <dbReference type="HAMAP-Rule" id="MF_01807"/>
    </source>
</evidence>
<dbReference type="PROSITE" id="PS51898">
    <property type="entry name" value="TYR_RECOMBINASE"/>
    <property type="match status" value="1"/>
</dbReference>
<dbReference type="InterPro" id="IPR011010">
    <property type="entry name" value="DNA_brk_join_enz"/>
</dbReference>
<dbReference type="Gene3D" id="1.10.150.130">
    <property type="match status" value="1"/>
</dbReference>
<dbReference type="GO" id="GO:0051301">
    <property type="term" value="P:cell division"/>
    <property type="evidence" value="ECO:0007669"/>
    <property type="project" value="UniProtKB-KW"/>
</dbReference>
<comment type="subunit">
    <text evidence="11">Forms a cyclic heterotetrameric complex composed of two molecules of XerC and two molecules of XerD.</text>
</comment>
<dbReference type="AlphaFoldDB" id="A0A1H3YRT2"/>
<keyword evidence="10 11" id="KW-0131">Cell cycle</keyword>
<dbReference type="NCBIfam" id="TIGR02225">
    <property type="entry name" value="recomb_XerD"/>
    <property type="match status" value="1"/>
</dbReference>
<dbReference type="InterPro" id="IPR044068">
    <property type="entry name" value="CB"/>
</dbReference>
<dbReference type="GO" id="GO:0005737">
    <property type="term" value="C:cytoplasm"/>
    <property type="evidence" value="ECO:0007669"/>
    <property type="project" value="UniProtKB-SubCell"/>
</dbReference>
<dbReference type="InterPro" id="IPR011932">
    <property type="entry name" value="Recomb_XerD"/>
</dbReference>
<dbReference type="Pfam" id="PF00589">
    <property type="entry name" value="Phage_integrase"/>
    <property type="match status" value="1"/>
</dbReference>
<dbReference type="Proteomes" id="UP000242469">
    <property type="component" value="Unassembled WGS sequence"/>
</dbReference>
<organism evidence="14 15">
    <name type="scientific">Marinobacterium iners DSM 11526</name>
    <dbReference type="NCBI Taxonomy" id="1122198"/>
    <lineage>
        <taxon>Bacteria</taxon>
        <taxon>Pseudomonadati</taxon>
        <taxon>Pseudomonadota</taxon>
        <taxon>Gammaproteobacteria</taxon>
        <taxon>Oceanospirillales</taxon>
        <taxon>Oceanospirillaceae</taxon>
        <taxon>Marinobacterium</taxon>
    </lineage>
</organism>
<protein>
    <recommendedName>
        <fullName evidence="3 11">Tyrosine recombinase XerD</fullName>
    </recommendedName>
</protein>
<dbReference type="InterPro" id="IPR023009">
    <property type="entry name" value="Tyrosine_recombinase_XerC/XerD"/>
</dbReference>
<feature type="active site" evidence="11">
    <location>
        <position position="258"/>
    </location>
</feature>
<dbReference type="HAMAP" id="MF_01808">
    <property type="entry name" value="Recomb_XerC_XerD"/>
    <property type="match status" value="1"/>
</dbReference>
<keyword evidence="4 11" id="KW-0963">Cytoplasm</keyword>
<dbReference type="PANTHER" id="PTHR30349:SF90">
    <property type="entry name" value="TYROSINE RECOMBINASE XERD"/>
    <property type="match status" value="1"/>
</dbReference>
<dbReference type="Pfam" id="PF02899">
    <property type="entry name" value="Phage_int_SAM_1"/>
    <property type="match status" value="1"/>
</dbReference>
<comment type="subcellular location">
    <subcellularLocation>
        <location evidence="1 11">Cytoplasm</location>
    </subcellularLocation>
</comment>
<dbReference type="InterPro" id="IPR010998">
    <property type="entry name" value="Integrase_recombinase_N"/>
</dbReference>
<dbReference type="CDD" id="cd00798">
    <property type="entry name" value="INT_XerDC_C"/>
    <property type="match status" value="1"/>
</dbReference>
<evidence type="ECO:0000256" key="5">
    <source>
        <dbReference type="ARBA" id="ARBA00022618"/>
    </source>
</evidence>
<dbReference type="GO" id="GO:0003677">
    <property type="term" value="F:DNA binding"/>
    <property type="evidence" value="ECO:0007669"/>
    <property type="project" value="UniProtKB-UniRule"/>
</dbReference>
<evidence type="ECO:0000259" key="13">
    <source>
        <dbReference type="PROSITE" id="PS51900"/>
    </source>
</evidence>
<evidence type="ECO:0000256" key="3">
    <source>
        <dbReference type="ARBA" id="ARBA00015810"/>
    </source>
</evidence>
<dbReference type="EMBL" id="FNRJ01000001">
    <property type="protein sequence ID" value="SEA14243.1"/>
    <property type="molecule type" value="Genomic_DNA"/>
</dbReference>
<dbReference type="NCBIfam" id="NF001399">
    <property type="entry name" value="PRK00283.1"/>
    <property type="match status" value="1"/>
</dbReference>
<feature type="domain" description="Core-binding (CB)" evidence="13">
    <location>
        <begin position="14"/>
        <end position="99"/>
    </location>
</feature>
<dbReference type="GO" id="GO:0007059">
    <property type="term" value="P:chromosome segregation"/>
    <property type="evidence" value="ECO:0007669"/>
    <property type="project" value="UniProtKB-UniRule"/>
</dbReference>
<feature type="active site" evidence="11">
    <location>
        <position position="255"/>
    </location>
</feature>
<gene>
    <name evidence="11" type="primary">xerD</name>
    <name evidence="14" type="ORF">SAMN02745729_101573</name>
</gene>
<keyword evidence="6 11" id="KW-0159">Chromosome partition</keyword>
<dbReference type="OrthoDB" id="9801717at2"/>
<keyword evidence="15" id="KW-1185">Reference proteome</keyword>
<feature type="active site" evidence="11">
    <location>
        <position position="281"/>
    </location>
</feature>
<evidence type="ECO:0000256" key="1">
    <source>
        <dbReference type="ARBA" id="ARBA00004496"/>
    </source>
</evidence>
<evidence type="ECO:0000256" key="4">
    <source>
        <dbReference type="ARBA" id="ARBA00022490"/>
    </source>
</evidence>
<feature type="domain" description="Tyr recombinase" evidence="12">
    <location>
        <begin position="120"/>
        <end position="303"/>
    </location>
</feature>
<dbReference type="InterPro" id="IPR004107">
    <property type="entry name" value="Integrase_SAM-like_N"/>
</dbReference>
<dbReference type="RefSeq" id="WP_091822715.1">
    <property type="nucleotide sequence ID" value="NZ_FNRJ01000001.1"/>
</dbReference>
<evidence type="ECO:0000313" key="15">
    <source>
        <dbReference type="Proteomes" id="UP000242469"/>
    </source>
</evidence>
<reference evidence="15" key="1">
    <citation type="submission" date="2016-10" db="EMBL/GenBank/DDBJ databases">
        <authorList>
            <person name="Varghese N."/>
            <person name="Submissions S."/>
        </authorList>
    </citation>
    <scope>NUCLEOTIDE SEQUENCE [LARGE SCALE GENOMIC DNA]</scope>
    <source>
        <strain evidence="15">DSM 11526</strain>
    </source>
</reference>
<dbReference type="GO" id="GO:0009037">
    <property type="term" value="F:tyrosine-based site-specific recombinase activity"/>
    <property type="evidence" value="ECO:0007669"/>
    <property type="project" value="UniProtKB-UniRule"/>
</dbReference>
<name>A0A1H3YRT2_9GAMM</name>
<evidence type="ECO:0000259" key="12">
    <source>
        <dbReference type="PROSITE" id="PS51898"/>
    </source>
</evidence>
<dbReference type="PANTHER" id="PTHR30349">
    <property type="entry name" value="PHAGE INTEGRASE-RELATED"/>
    <property type="match status" value="1"/>
</dbReference>